<evidence type="ECO:0000259" key="19">
    <source>
        <dbReference type="PROSITE" id="PS51007"/>
    </source>
</evidence>
<feature type="domain" description="Cytochrome c" evidence="19">
    <location>
        <begin position="245"/>
        <end position="336"/>
    </location>
</feature>
<comment type="function">
    <text evidence="13">Subunits I and II form the functional core of the enzyme complex. Electrons originating in cytochrome c are transferred via heme a and Cu(A) to the binuclear center formed by heme a3 and Cu(B).</text>
</comment>
<keyword evidence="6 17" id="KW-0812">Transmembrane</keyword>
<evidence type="ECO:0000313" key="20">
    <source>
        <dbReference type="EMBL" id="SFQ08473.1"/>
    </source>
</evidence>
<dbReference type="CDD" id="cd04213">
    <property type="entry name" value="CuRO_CcO_Caa3_II"/>
    <property type="match status" value="1"/>
</dbReference>
<evidence type="ECO:0000256" key="1">
    <source>
        <dbReference type="ARBA" id="ARBA00004141"/>
    </source>
</evidence>
<evidence type="ECO:0000256" key="16">
    <source>
        <dbReference type="PROSITE-ProRule" id="PRU00433"/>
    </source>
</evidence>
<dbReference type="PROSITE" id="PS51007">
    <property type="entry name" value="CYTC"/>
    <property type="match status" value="1"/>
</dbReference>
<keyword evidence="8" id="KW-0249">Electron transport</keyword>
<name>A0A1I5VLY5_9RHOB</name>
<keyword evidence="4 16" id="KW-0349">Heme</keyword>
<evidence type="ECO:0000313" key="21">
    <source>
        <dbReference type="Proteomes" id="UP000199356"/>
    </source>
</evidence>
<dbReference type="STRING" id="441119.SAMN04488047_1337"/>
<feature type="transmembrane region" description="Helical" evidence="17">
    <location>
        <begin position="89"/>
        <end position="113"/>
    </location>
</feature>
<keyword evidence="12 17" id="KW-0472">Membrane</keyword>
<evidence type="ECO:0000256" key="10">
    <source>
        <dbReference type="ARBA" id="ARBA00023004"/>
    </source>
</evidence>
<dbReference type="NCBIfam" id="TIGR02866">
    <property type="entry name" value="CoxB"/>
    <property type="match status" value="1"/>
</dbReference>
<evidence type="ECO:0000256" key="14">
    <source>
        <dbReference type="ARBA" id="ARBA00031399"/>
    </source>
</evidence>
<dbReference type="GO" id="GO:0005507">
    <property type="term" value="F:copper ion binding"/>
    <property type="evidence" value="ECO:0007669"/>
    <property type="project" value="InterPro"/>
</dbReference>
<dbReference type="Pfam" id="PF00034">
    <property type="entry name" value="Cytochrom_C"/>
    <property type="match status" value="1"/>
</dbReference>
<protein>
    <recommendedName>
        <fullName evidence="14">Cytochrome aa3 subunit 2</fullName>
    </recommendedName>
</protein>
<evidence type="ECO:0000256" key="7">
    <source>
        <dbReference type="ARBA" id="ARBA00022723"/>
    </source>
</evidence>
<dbReference type="PROSITE" id="PS00078">
    <property type="entry name" value="COX2"/>
    <property type="match status" value="1"/>
</dbReference>
<dbReference type="OrthoDB" id="9781261at2"/>
<evidence type="ECO:0000256" key="15">
    <source>
        <dbReference type="ARBA" id="ARBA00047816"/>
    </source>
</evidence>
<proteinExistence type="inferred from homology"/>
<evidence type="ECO:0000256" key="4">
    <source>
        <dbReference type="ARBA" id="ARBA00022617"/>
    </source>
</evidence>
<dbReference type="GO" id="GO:0004129">
    <property type="term" value="F:cytochrome-c oxidase activity"/>
    <property type="evidence" value="ECO:0007669"/>
    <property type="project" value="UniProtKB-EC"/>
</dbReference>
<dbReference type="Proteomes" id="UP000199356">
    <property type="component" value="Unassembled WGS sequence"/>
</dbReference>
<comment type="subcellular location">
    <subcellularLocation>
        <location evidence="1">Membrane</location>
        <topology evidence="1">Multi-pass membrane protein</topology>
    </subcellularLocation>
</comment>
<keyword evidence="21" id="KW-1185">Reference proteome</keyword>
<dbReference type="SUPFAM" id="SSF49503">
    <property type="entry name" value="Cupredoxins"/>
    <property type="match status" value="1"/>
</dbReference>
<evidence type="ECO:0000256" key="8">
    <source>
        <dbReference type="ARBA" id="ARBA00022982"/>
    </source>
</evidence>
<feature type="domain" description="Cytochrome oxidase subunit II copper A binding" evidence="18">
    <location>
        <begin position="122"/>
        <end position="238"/>
    </location>
</feature>
<dbReference type="GO" id="GO:0016491">
    <property type="term" value="F:oxidoreductase activity"/>
    <property type="evidence" value="ECO:0007669"/>
    <property type="project" value="InterPro"/>
</dbReference>
<evidence type="ECO:0000256" key="9">
    <source>
        <dbReference type="ARBA" id="ARBA00022989"/>
    </source>
</evidence>
<keyword evidence="9 17" id="KW-1133">Transmembrane helix</keyword>
<dbReference type="InterPro" id="IPR034236">
    <property type="entry name" value="CuRO_CcO_Caa3_II"/>
</dbReference>
<dbReference type="EMBL" id="FOXA01000033">
    <property type="protein sequence ID" value="SFQ08473.1"/>
    <property type="molecule type" value="Genomic_DNA"/>
</dbReference>
<dbReference type="InterPro" id="IPR036909">
    <property type="entry name" value="Cyt_c-like_dom_sf"/>
</dbReference>
<accession>A0A1I5VLY5</accession>
<dbReference type="InterPro" id="IPR002429">
    <property type="entry name" value="CcO_II-like_C"/>
</dbReference>
<sequence>MEMQKVTSATGLGTRGLLLFVVLLVSGCSGVQSVLDPAAPDARLIARLSWWMFASGTFVLIVTLGMLLVAVNLQRGGDRIDVSFRTSAIIVAIGGVAAPVIAIIAVGVSGVLIGDQAEGAEDVGLTVEVHGNRWWWEFRYLDEAGEVTAVTANELHLPVGERAHLLLKSDDVIHSFWVPNLQGKTDLIPGVTNSLYTEPEVAGTWRAQCAEYCGIQHALMAALVVAEPREAFDAWLAQQAAPAVVTEHPGLDVFLDYECGECHAIRGTAADGQKGPDLTHLASRETLAAATLPNTPGNLGGWITSTHKVKPGALMPPTAPEQQELFALIEYLGMLE</sequence>
<evidence type="ECO:0000259" key="18">
    <source>
        <dbReference type="PROSITE" id="PS50857"/>
    </source>
</evidence>
<dbReference type="GO" id="GO:0020037">
    <property type="term" value="F:heme binding"/>
    <property type="evidence" value="ECO:0007669"/>
    <property type="project" value="InterPro"/>
</dbReference>
<dbReference type="Pfam" id="PF00116">
    <property type="entry name" value="COX2"/>
    <property type="match status" value="1"/>
</dbReference>
<evidence type="ECO:0000256" key="17">
    <source>
        <dbReference type="SAM" id="Phobius"/>
    </source>
</evidence>
<comment type="similarity">
    <text evidence="2">Belongs to the cytochrome c oxidase subunit 2 family.</text>
</comment>
<dbReference type="PROSITE" id="PS50857">
    <property type="entry name" value="COX2_CUA"/>
    <property type="match status" value="1"/>
</dbReference>
<dbReference type="GO" id="GO:0042773">
    <property type="term" value="P:ATP synthesis coupled electron transport"/>
    <property type="evidence" value="ECO:0007669"/>
    <property type="project" value="TreeGrafter"/>
</dbReference>
<dbReference type="AlphaFoldDB" id="A0A1I5VLY5"/>
<feature type="transmembrane region" description="Helical" evidence="17">
    <location>
        <begin position="49"/>
        <end position="69"/>
    </location>
</feature>
<evidence type="ECO:0000256" key="13">
    <source>
        <dbReference type="ARBA" id="ARBA00024688"/>
    </source>
</evidence>
<evidence type="ECO:0000256" key="12">
    <source>
        <dbReference type="ARBA" id="ARBA00023136"/>
    </source>
</evidence>
<dbReference type="InterPro" id="IPR014222">
    <property type="entry name" value="Cyt_c_oxidase_su2"/>
</dbReference>
<keyword evidence="10 16" id="KW-0408">Iron</keyword>
<dbReference type="InterPro" id="IPR045187">
    <property type="entry name" value="CcO_II"/>
</dbReference>
<reference evidence="20 21" key="1">
    <citation type="submission" date="2016-10" db="EMBL/GenBank/DDBJ databases">
        <authorList>
            <person name="de Groot N.N."/>
        </authorList>
    </citation>
    <scope>NUCLEOTIDE SEQUENCE [LARGE SCALE GENOMIC DNA]</scope>
    <source>
        <strain evidence="20 21">DSM 19547</strain>
    </source>
</reference>
<dbReference type="SUPFAM" id="SSF46626">
    <property type="entry name" value="Cytochrome c"/>
    <property type="match status" value="1"/>
</dbReference>
<evidence type="ECO:0000256" key="3">
    <source>
        <dbReference type="ARBA" id="ARBA00022448"/>
    </source>
</evidence>
<keyword evidence="11" id="KW-0186">Copper</keyword>
<keyword evidence="3" id="KW-0813">Transport</keyword>
<dbReference type="RefSeq" id="WP_093425304.1">
    <property type="nucleotide sequence ID" value="NZ_FOXA01000033.1"/>
</dbReference>
<dbReference type="InterPro" id="IPR009056">
    <property type="entry name" value="Cyt_c-like_dom"/>
</dbReference>
<gene>
    <name evidence="20" type="ORF">SAMN04488047_1337</name>
</gene>
<evidence type="ECO:0000256" key="6">
    <source>
        <dbReference type="ARBA" id="ARBA00022692"/>
    </source>
</evidence>
<dbReference type="InterPro" id="IPR008972">
    <property type="entry name" value="Cupredoxin"/>
</dbReference>
<dbReference type="InterPro" id="IPR001505">
    <property type="entry name" value="Copper_CuA"/>
</dbReference>
<dbReference type="Gene3D" id="2.60.40.420">
    <property type="entry name" value="Cupredoxins - blue copper proteins"/>
    <property type="match status" value="1"/>
</dbReference>
<evidence type="ECO:0000256" key="11">
    <source>
        <dbReference type="ARBA" id="ARBA00023008"/>
    </source>
</evidence>
<keyword evidence="5" id="KW-0679">Respiratory chain</keyword>
<dbReference type="PANTHER" id="PTHR22888:SF9">
    <property type="entry name" value="CYTOCHROME C OXIDASE SUBUNIT 2"/>
    <property type="match status" value="1"/>
</dbReference>
<evidence type="ECO:0000256" key="5">
    <source>
        <dbReference type="ARBA" id="ARBA00022660"/>
    </source>
</evidence>
<evidence type="ECO:0000256" key="2">
    <source>
        <dbReference type="ARBA" id="ARBA00007866"/>
    </source>
</evidence>
<dbReference type="GO" id="GO:0016020">
    <property type="term" value="C:membrane"/>
    <property type="evidence" value="ECO:0007669"/>
    <property type="project" value="UniProtKB-SubCell"/>
</dbReference>
<dbReference type="PANTHER" id="PTHR22888">
    <property type="entry name" value="CYTOCHROME C OXIDASE, SUBUNIT II"/>
    <property type="match status" value="1"/>
</dbReference>
<dbReference type="PROSITE" id="PS51257">
    <property type="entry name" value="PROKAR_LIPOPROTEIN"/>
    <property type="match status" value="1"/>
</dbReference>
<keyword evidence="7 16" id="KW-0479">Metal-binding</keyword>
<organism evidence="20 21">
    <name type="scientific">Tranquillimonas alkanivorans</name>
    <dbReference type="NCBI Taxonomy" id="441119"/>
    <lineage>
        <taxon>Bacteria</taxon>
        <taxon>Pseudomonadati</taxon>
        <taxon>Pseudomonadota</taxon>
        <taxon>Alphaproteobacteria</taxon>
        <taxon>Rhodobacterales</taxon>
        <taxon>Roseobacteraceae</taxon>
        <taxon>Tranquillimonas</taxon>
    </lineage>
</organism>
<comment type="catalytic activity">
    <reaction evidence="15">
        <text>4 Fe(II)-[cytochrome c] + O2 + 8 H(+)(in) = 4 Fe(III)-[cytochrome c] + 2 H2O + 4 H(+)(out)</text>
        <dbReference type="Rhea" id="RHEA:11436"/>
        <dbReference type="Rhea" id="RHEA-COMP:10350"/>
        <dbReference type="Rhea" id="RHEA-COMP:14399"/>
        <dbReference type="ChEBI" id="CHEBI:15377"/>
        <dbReference type="ChEBI" id="CHEBI:15378"/>
        <dbReference type="ChEBI" id="CHEBI:15379"/>
        <dbReference type="ChEBI" id="CHEBI:29033"/>
        <dbReference type="ChEBI" id="CHEBI:29034"/>
        <dbReference type="EC" id="7.1.1.9"/>
    </reaction>
</comment>